<protein>
    <submittedName>
        <fullName evidence="8">Radical SAM-family protein</fullName>
    </submittedName>
</protein>
<dbReference type="HOGENOM" id="CLU_009273_3_4_9"/>
<dbReference type="AlphaFoldDB" id="A0A0H3MYH0"/>
<dbReference type="InterPro" id="IPR058240">
    <property type="entry name" value="rSAM_sf"/>
</dbReference>
<keyword evidence="3" id="KW-0949">S-adenosyl-L-methionine</keyword>
<comment type="cofactor">
    <cofactor evidence="1">
        <name>[4Fe-4S] cluster</name>
        <dbReference type="ChEBI" id="CHEBI:49883"/>
    </cofactor>
</comment>
<evidence type="ECO:0000256" key="4">
    <source>
        <dbReference type="ARBA" id="ARBA00022723"/>
    </source>
</evidence>
<dbReference type="InterPro" id="IPR000385">
    <property type="entry name" value="MoaA_NifB_PqqE_Fe-S-bd_CS"/>
</dbReference>
<keyword evidence="5" id="KW-0408">Iron</keyword>
<dbReference type="GO" id="GO:0046872">
    <property type="term" value="F:metal ion binding"/>
    <property type="evidence" value="ECO:0007669"/>
    <property type="project" value="UniProtKB-KW"/>
</dbReference>
<dbReference type="SFLD" id="SFLDS00029">
    <property type="entry name" value="Radical_SAM"/>
    <property type="match status" value="1"/>
</dbReference>
<feature type="domain" description="Radical SAM core" evidence="7">
    <location>
        <begin position="86"/>
        <end position="322"/>
    </location>
</feature>
<dbReference type="PROSITE" id="PS51918">
    <property type="entry name" value="RADICAL_SAM"/>
    <property type="match status" value="1"/>
</dbReference>
<dbReference type="PANTHER" id="PTHR43273">
    <property type="entry name" value="ANAEROBIC SULFATASE-MATURATING ENZYME HOMOLOG ASLB-RELATED"/>
    <property type="match status" value="1"/>
</dbReference>
<dbReference type="Proteomes" id="UP000002068">
    <property type="component" value="Chromosome"/>
</dbReference>
<dbReference type="GO" id="GO:0016491">
    <property type="term" value="F:oxidoreductase activity"/>
    <property type="evidence" value="ECO:0007669"/>
    <property type="project" value="InterPro"/>
</dbReference>
<dbReference type="SFLD" id="SFLDG01067">
    <property type="entry name" value="SPASM/twitch_domain_containing"/>
    <property type="match status" value="1"/>
</dbReference>
<sequence>MNQKPFIHTFKAGKSYFIYDVNTDKILKVNAAVYNYLNKIEHNLEKESDWNIEIEDEINTLINYGFLKNKRVNKTMHPETKYIKYHIENNLSSIILQVTQNCNLRCDYCIYSGSYSNRVHTNKRMNIDVAKRSIDYLIKNSSQLNEVSVGFYGGEPLLEFDLIKQIVEYVKVVGEGKEIYFNLTTNATLFNEEIIEFFVKNNITTMISLDGGKEIHDKSRKFANTGEGSHDVVLKNVRYIKNKYPEYYKKNITFNTVINSENDYISIDDFISKNETLKDSNFLASTLNNNYSDKEIVSSDEYILGKSYDRFLTLLNKLKFIKDESMSPLSRIERALLDDFRYEKNIEGRLELPDVWHHGGPCIPGAFRIFVTTDGEFFPCERVSESSKMGMIGNLDSGVDIEKAEKLLNIGKLYEEQCSDCWAYSYCDICIAKIDDTKCNENEIKPHDCDRIRHSTENNMKDYCVLKSLGYQY</sequence>
<evidence type="ECO:0000256" key="6">
    <source>
        <dbReference type="ARBA" id="ARBA00023014"/>
    </source>
</evidence>
<dbReference type="EMBL" id="FN538970">
    <property type="protein sequence ID" value="CBA60358.1"/>
    <property type="molecule type" value="Genomic_DNA"/>
</dbReference>
<dbReference type="PANTHER" id="PTHR43273:SF8">
    <property type="entry name" value="RADICAL SAM DOMAIN PROTEIN"/>
    <property type="match status" value="1"/>
</dbReference>
<dbReference type="Pfam" id="PF04055">
    <property type="entry name" value="Radical_SAM"/>
    <property type="match status" value="1"/>
</dbReference>
<keyword evidence="6" id="KW-0411">Iron-sulfur</keyword>
<evidence type="ECO:0000256" key="2">
    <source>
        <dbReference type="ARBA" id="ARBA00022485"/>
    </source>
</evidence>
<evidence type="ECO:0000256" key="3">
    <source>
        <dbReference type="ARBA" id="ARBA00022691"/>
    </source>
</evidence>
<evidence type="ECO:0000313" key="9">
    <source>
        <dbReference type="Proteomes" id="UP000002068"/>
    </source>
</evidence>
<evidence type="ECO:0000256" key="5">
    <source>
        <dbReference type="ARBA" id="ARBA00023004"/>
    </source>
</evidence>
<dbReference type="GO" id="GO:0051539">
    <property type="term" value="F:4 iron, 4 sulfur cluster binding"/>
    <property type="evidence" value="ECO:0007669"/>
    <property type="project" value="UniProtKB-KW"/>
</dbReference>
<dbReference type="RefSeq" id="WP_009888007.1">
    <property type="nucleotide sequence ID" value="NC_013315.1"/>
</dbReference>
<dbReference type="Gene3D" id="3.20.20.70">
    <property type="entry name" value="Aldolase class I"/>
    <property type="match status" value="1"/>
</dbReference>
<dbReference type="NCBIfam" id="TIGR04068">
    <property type="entry name" value="rSAM_ocin_clost"/>
    <property type="match status" value="1"/>
</dbReference>
<dbReference type="PROSITE" id="PS01305">
    <property type="entry name" value="MOAA_NIFB_PQQE"/>
    <property type="match status" value="1"/>
</dbReference>
<accession>A0A0H3MYH0</accession>
<keyword evidence="4" id="KW-0479">Metal-binding</keyword>
<dbReference type="CDD" id="cd01335">
    <property type="entry name" value="Radical_SAM"/>
    <property type="match status" value="1"/>
</dbReference>
<proteinExistence type="predicted"/>
<keyword evidence="2" id="KW-0004">4Fe-4S</keyword>
<name>A0A0H3MYH0_CLODC</name>
<gene>
    <name evidence="8" type="ordered locus">CD196_0173</name>
</gene>
<dbReference type="SFLD" id="SFLDG01386">
    <property type="entry name" value="main_SPASM_domain-containing"/>
    <property type="match status" value="1"/>
</dbReference>
<dbReference type="KEGG" id="cdc:CD196_0173"/>
<dbReference type="InterPro" id="IPR013785">
    <property type="entry name" value="Aldolase_TIM"/>
</dbReference>
<evidence type="ECO:0000313" key="8">
    <source>
        <dbReference type="EMBL" id="CBA60358.1"/>
    </source>
</evidence>
<dbReference type="InterPro" id="IPR024001">
    <property type="entry name" value="Cys-rich_pep_rSAM_mat_CcpM"/>
</dbReference>
<dbReference type="SUPFAM" id="SSF102114">
    <property type="entry name" value="Radical SAM enzymes"/>
    <property type="match status" value="1"/>
</dbReference>
<dbReference type="InterPro" id="IPR023867">
    <property type="entry name" value="Sulphatase_maturase_rSAM"/>
</dbReference>
<organism evidence="8 9">
    <name type="scientific">Clostridioides difficile (strain CD196)</name>
    <name type="common">Peptoclostridium difficile</name>
    <dbReference type="NCBI Taxonomy" id="645462"/>
    <lineage>
        <taxon>Bacteria</taxon>
        <taxon>Bacillati</taxon>
        <taxon>Bacillota</taxon>
        <taxon>Clostridia</taxon>
        <taxon>Peptostreptococcales</taxon>
        <taxon>Peptostreptococcaceae</taxon>
        <taxon>Clostridioides</taxon>
    </lineage>
</organism>
<dbReference type="SFLD" id="SFLDG01384">
    <property type="entry name" value="thioether_bond_formation_requi"/>
    <property type="match status" value="1"/>
</dbReference>
<reference evidence="8 9" key="1">
    <citation type="journal article" date="2009" name="Genome Biol.">
        <title>Comparative genome and phenotypic analysis of Clostridium difficile 027 strains provides insight into the evolution of a hypervirulent bacterium.</title>
        <authorList>
            <person name="Stabler R.A."/>
            <person name="He M."/>
            <person name="Dawson L."/>
            <person name="Martin M."/>
            <person name="Valiente E."/>
            <person name="Corton C."/>
            <person name="Lawley T.D."/>
            <person name="Sebaihia M."/>
            <person name="Quail M.A."/>
            <person name="Rose G."/>
            <person name="Gerding D.N."/>
            <person name="Gibert M."/>
            <person name="Popoff M.R."/>
            <person name="Parkhill J."/>
            <person name="Dougan G."/>
            <person name="Wren B.W."/>
        </authorList>
    </citation>
    <scope>NUCLEOTIDE SEQUENCE [LARGE SCALE GENOMIC DNA]</scope>
    <source>
        <strain evidence="8 9">CD196</strain>
    </source>
</reference>
<evidence type="ECO:0000256" key="1">
    <source>
        <dbReference type="ARBA" id="ARBA00001966"/>
    </source>
</evidence>
<dbReference type="InterPro" id="IPR007197">
    <property type="entry name" value="rSAM"/>
</dbReference>
<evidence type="ECO:0000259" key="7">
    <source>
        <dbReference type="PROSITE" id="PS51918"/>
    </source>
</evidence>